<keyword evidence="8" id="KW-0175">Coiled coil</keyword>
<evidence type="ECO:0000256" key="6">
    <source>
        <dbReference type="PROSITE-ProRule" id="PRU00023"/>
    </source>
</evidence>
<dbReference type="InterPro" id="IPR013083">
    <property type="entry name" value="Znf_RING/FYVE/PHD"/>
</dbReference>
<dbReference type="OMA" id="WVYENAD"/>
<protein>
    <submittedName>
        <fullName evidence="12">Ankyrin repeat-containing protein</fullName>
    </submittedName>
</protein>
<evidence type="ECO:0000256" key="8">
    <source>
        <dbReference type="SAM" id="Coils"/>
    </source>
</evidence>
<dbReference type="AlphaFoldDB" id="A0A078A8A2"/>
<dbReference type="SUPFAM" id="SSF48403">
    <property type="entry name" value="Ankyrin repeat"/>
    <property type="match status" value="1"/>
</dbReference>
<keyword evidence="1" id="KW-0479">Metal-binding</keyword>
<dbReference type="PANTHER" id="PTHR24198:SF165">
    <property type="entry name" value="ANKYRIN REPEAT-CONTAINING PROTEIN-RELATED"/>
    <property type="match status" value="1"/>
</dbReference>
<dbReference type="CDD" id="cd00065">
    <property type="entry name" value="FYVE_like_SF"/>
    <property type="match status" value="1"/>
</dbReference>
<evidence type="ECO:0000256" key="3">
    <source>
        <dbReference type="ARBA" id="ARBA00022771"/>
    </source>
</evidence>
<dbReference type="Proteomes" id="UP000039865">
    <property type="component" value="Unassembled WGS sequence"/>
</dbReference>
<dbReference type="InterPro" id="IPR000315">
    <property type="entry name" value="Znf_B-box"/>
</dbReference>
<dbReference type="GO" id="GO:0008270">
    <property type="term" value="F:zinc ion binding"/>
    <property type="evidence" value="ECO:0007669"/>
    <property type="project" value="UniProtKB-KW"/>
</dbReference>
<dbReference type="SMART" id="SM00248">
    <property type="entry name" value="ANK"/>
    <property type="match status" value="5"/>
</dbReference>
<evidence type="ECO:0000256" key="5">
    <source>
        <dbReference type="ARBA" id="ARBA00023043"/>
    </source>
</evidence>
<dbReference type="Pfam" id="PF01363">
    <property type="entry name" value="FYVE"/>
    <property type="match status" value="1"/>
</dbReference>
<dbReference type="PROSITE" id="PS50088">
    <property type="entry name" value="ANK_REPEAT"/>
    <property type="match status" value="2"/>
</dbReference>
<dbReference type="PROSITE" id="PS50178">
    <property type="entry name" value="ZF_FYVE"/>
    <property type="match status" value="1"/>
</dbReference>
<keyword evidence="13" id="KW-1185">Reference proteome</keyword>
<evidence type="ECO:0000313" key="12">
    <source>
        <dbReference type="EMBL" id="CDW77006.1"/>
    </source>
</evidence>
<feature type="compositionally biased region" description="Acidic residues" evidence="9">
    <location>
        <begin position="11"/>
        <end position="29"/>
    </location>
</feature>
<feature type="repeat" description="ANK" evidence="6">
    <location>
        <begin position="168"/>
        <end position="200"/>
    </location>
</feature>
<evidence type="ECO:0000256" key="4">
    <source>
        <dbReference type="ARBA" id="ARBA00022833"/>
    </source>
</evidence>
<feature type="domain" description="FYVE-type" evidence="11">
    <location>
        <begin position="221"/>
        <end position="284"/>
    </location>
</feature>
<feature type="region of interest" description="Disordered" evidence="9">
    <location>
        <begin position="1"/>
        <end position="29"/>
    </location>
</feature>
<feature type="repeat" description="ANK" evidence="6">
    <location>
        <begin position="62"/>
        <end position="87"/>
    </location>
</feature>
<reference evidence="12 13" key="1">
    <citation type="submission" date="2014-06" db="EMBL/GenBank/DDBJ databases">
        <authorList>
            <person name="Swart Estienne"/>
        </authorList>
    </citation>
    <scope>NUCLEOTIDE SEQUENCE [LARGE SCALE GENOMIC DNA]</scope>
    <source>
        <strain evidence="12 13">130c</strain>
    </source>
</reference>
<dbReference type="InterPro" id="IPR002110">
    <property type="entry name" value="Ankyrin_rpt"/>
</dbReference>
<dbReference type="Gene3D" id="1.25.40.20">
    <property type="entry name" value="Ankyrin repeat-containing domain"/>
    <property type="match status" value="2"/>
</dbReference>
<sequence>MDKDQKVKDDIVDDEEEQEEEEEEQVSQEQLDEYLLKACKENNVEDAQFFLSKNASPTVEKDGWNPLLWAASNGNEQIVRLLIKAGACSPYLNQNQEEMAMAAAQKLNAGGGGGGMIGDEVYDPFVKPKDAQKVGKYTPLHWASYKGHYKVVWILLKEKMTPLDIDMHGNTAVHQSAASGSKKVLECFLSRGVDVDIKNARGHTPLDLATQTEVKDLILKAMNTKKCVICKSKFDFKNIRYYCESCTRFLCIQCSQSQWVYESVESEERERPVCRCNDCLNKIRKNEEELASALKTMEYQTVDKVYTFIFNNAIDIDVKLKHSAMVMHLKLDKELDIKNFIKSVDFVEDYKTILKSVKILNDKVEAARNLGVELDIGLVGEVNKCTSRLISERNLRFHMEMTKIQESDHDQVERLKSLIEVAQENSVAQQYRDHAEKLSQQMSGNIKAREILQMLLDYPEREYPVPEPVDPKKKGKKADEKEKKKKKKKKEPPFPIPEWANELEAVQSQVHSMENLLADAENLSLNLEFIQRVNSQLQRFKKEINFRKQAEEEARIEAELKKLKKKKKK</sequence>
<accession>A0A078A8A2</accession>
<dbReference type="InterPro" id="IPR000306">
    <property type="entry name" value="Znf_FYVE"/>
</dbReference>
<dbReference type="PROSITE" id="PS50297">
    <property type="entry name" value="ANK_REP_REGION"/>
    <property type="match status" value="2"/>
</dbReference>
<dbReference type="Pfam" id="PF00023">
    <property type="entry name" value="Ank"/>
    <property type="match status" value="2"/>
</dbReference>
<proteinExistence type="predicted"/>
<evidence type="ECO:0000259" key="11">
    <source>
        <dbReference type="PROSITE" id="PS50178"/>
    </source>
</evidence>
<evidence type="ECO:0000256" key="9">
    <source>
        <dbReference type="SAM" id="MobiDB-lite"/>
    </source>
</evidence>
<name>A0A078A8A2_STYLE</name>
<feature type="domain" description="B box-type" evidence="10">
    <location>
        <begin position="225"/>
        <end position="258"/>
    </location>
</feature>
<evidence type="ECO:0000259" key="10">
    <source>
        <dbReference type="PROSITE" id="PS50119"/>
    </source>
</evidence>
<dbReference type="InterPro" id="IPR017455">
    <property type="entry name" value="Znf_FYVE-rel"/>
</dbReference>
<feature type="coiled-coil region" evidence="8">
    <location>
        <begin position="503"/>
        <end position="569"/>
    </location>
</feature>
<evidence type="ECO:0000256" key="1">
    <source>
        <dbReference type="ARBA" id="ARBA00022723"/>
    </source>
</evidence>
<dbReference type="SUPFAM" id="SSF57903">
    <property type="entry name" value="FYVE/PHD zinc finger"/>
    <property type="match status" value="1"/>
</dbReference>
<evidence type="ECO:0000313" key="13">
    <source>
        <dbReference type="Proteomes" id="UP000039865"/>
    </source>
</evidence>
<dbReference type="EMBL" id="CCKQ01005745">
    <property type="protein sequence ID" value="CDW77006.1"/>
    <property type="molecule type" value="Genomic_DNA"/>
</dbReference>
<evidence type="ECO:0000256" key="2">
    <source>
        <dbReference type="ARBA" id="ARBA00022737"/>
    </source>
</evidence>
<dbReference type="InterPro" id="IPR036770">
    <property type="entry name" value="Ankyrin_rpt-contain_sf"/>
</dbReference>
<keyword evidence="2" id="KW-0677">Repeat</keyword>
<dbReference type="PANTHER" id="PTHR24198">
    <property type="entry name" value="ANKYRIN REPEAT AND PROTEIN KINASE DOMAIN-CONTAINING PROTEIN"/>
    <property type="match status" value="1"/>
</dbReference>
<dbReference type="PROSITE" id="PS50119">
    <property type="entry name" value="ZF_BBOX"/>
    <property type="match status" value="1"/>
</dbReference>
<gene>
    <name evidence="12" type="primary">Contig18544.g19701</name>
    <name evidence="12" type="ORF">STYLEM_5971</name>
</gene>
<keyword evidence="5 6" id="KW-0040">ANK repeat</keyword>
<keyword evidence="4" id="KW-0862">Zinc</keyword>
<feature type="region of interest" description="Disordered" evidence="9">
    <location>
        <begin position="462"/>
        <end position="496"/>
    </location>
</feature>
<dbReference type="OrthoDB" id="366390at2759"/>
<feature type="compositionally biased region" description="Basic and acidic residues" evidence="9">
    <location>
        <begin position="1"/>
        <end position="10"/>
    </location>
</feature>
<evidence type="ECO:0000256" key="7">
    <source>
        <dbReference type="PROSITE-ProRule" id="PRU00024"/>
    </source>
</evidence>
<keyword evidence="3 7" id="KW-0863">Zinc-finger</keyword>
<organism evidence="12 13">
    <name type="scientific">Stylonychia lemnae</name>
    <name type="common">Ciliate</name>
    <dbReference type="NCBI Taxonomy" id="5949"/>
    <lineage>
        <taxon>Eukaryota</taxon>
        <taxon>Sar</taxon>
        <taxon>Alveolata</taxon>
        <taxon>Ciliophora</taxon>
        <taxon>Intramacronucleata</taxon>
        <taxon>Spirotrichea</taxon>
        <taxon>Stichotrichia</taxon>
        <taxon>Sporadotrichida</taxon>
        <taxon>Oxytrichidae</taxon>
        <taxon>Stylonychinae</taxon>
        <taxon>Stylonychia</taxon>
    </lineage>
</organism>
<dbReference type="Pfam" id="PF12796">
    <property type="entry name" value="Ank_2"/>
    <property type="match status" value="1"/>
</dbReference>
<feature type="compositionally biased region" description="Basic and acidic residues" evidence="9">
    <location>
        <begin position="462"/>
        <end position="482"/>
    </location>
</feature>
<dbReference type="InParanoid" id="A0A078A8A2"/>
<dbReference type="Gene3D" id="3.30.40.10">
    <property type="entry name" value="Zinc/RING finger domain, C3HC4 (zinc finger)"/>
    <property type="match status" value="1"/>
</dbReference>
<dbReference type="InterPro" id="IPR011011">
    <property type="entry name" value="Znf_FYVE_PHD"/>
</dbReference>